<gene>
    <name evidence="3" type="ORF">IDM48_01025</name>
</gene>
<evidence type="ECO:0000313" key="3">
    <source>
        <dbReference type="EMBL" id="QNV40074.1"/>
    </source>
</evidence>
<dbReference type="CDD" id="cd00093">
    <property type="entry name" value="HTH_XRE"/>
    <property type="match status" value="1"/>
</dbReference>
<keyword evidence="1" id="KW-0238">DNA-binding</keyword>
<dbReference type="PANTHER" id="PTHR36924">
    <property type="entry name" value="ANTITOXIN HIGA-1"/>
    <property type="match status" value="1"/>
</dbReference>
<protein>
    <submittedName>
        <fullName evidence="3">HigA family addiction module antidote protein</fullName>
    </submittedName>
</protein>
<dbReference type="PANTHER" id="PTHR36924:SF1">
    <property type="entry name" value="ANTITOXIN HIGA-1"/>
    <property type="match status" value="1"/>
</dbReference>
<dbReference type="GO" id="GO:0003677">
    <property type="term" value="F:DNA binding"/>
    <property type="evidence" value="ECO:0007669"/>
    <property type="project" value="UniProtKB-KW"/>
</dbReference>
<dbReference type="NCBIfam" id="TIGR02607">
    <property type="entry name" value="antidote_HigA"/>
    <property type="match status" value="1"/>
</dbReference>
<evidence type="ECO:0000256" key="1">
    <source>
        <dbReference type="ARBA" id="ARBA00023125"/>
    </source>
</evidence>
<organism evidence="3 4">
    <name type="scientific">Rothia amarae</name>
    <dbReference type="NCBI Taxonomy" id="169480"/>
    <lineage>
        <taxon>Bacteria</taxon>
        <taxon>Bacillati</taxon>
        <taxon>Actinomycetota</taxon>
        <taxon>Actinomycetes</taxon>
        <taxon>Micrococcales</taxon>
        <taxon>Micrococcaceae</taxon>
        <taxon>Rothia</taxon>
    </lineage>
</organism>
<dbReference type="SUPFAM" id="SSF47413">
    <property type="entry name" value="lambda repressor-like DNA-binding domains"/>
    <property type="match status" value="1"/>
</dbReference>
<dbReference type="KEGG" id="rama:IDM48_01025"/>
<feature type="domain" description="HTH cro/C1-type" evidence="2">
    <location>
        <begin position="13"/>
        <end position="67"/>
    </location>
</feature>
<reference evidence="3 4" key="1">
    <citation type="submission" date="2020-09" db="EMBL/GenBank/DDBJ databases">
        <title>Investigation of environmental microbe.</title>
        <authorList>
            <person name="Ou Y."/>
            <person name="Kang Q."/>
        </authorList>
    </citation>
    <scope>NUCLEOTIDE SEQUENCE [LARGE SCALE GENOMIC DNA]</scope>
    <source>
        <strain evidence="3 4">KJZ-9</strain>
    </source>
</reference>
<name>A0A7H2BK78_9MICC</name>
<dbReference type="RefSeq" id="WP_190617668.1">
    <property type="nucleotide sequence ID" value="NZ_CP061538.1"/>
</dbReference>
<sequence>MNIAQAFPVGEHLADELEARGWSQAEFAEIIGRPVQFVSEIISGKRELTKEAAAQLASAFGMEPEHWLNLQTRYQVWLQEQDSEFQKSLSTIERKARQRDLAPVALLQKRGIISRGSLDEVDRELMDLYEISDFGLRTRFALAARKNDVEEELTELQLAWALSIRKKAKEHLHTFGEYKEDDFRDEVENLAEISLVPEEFEGLQNRFHQVGVGLFYVENFPGAKIDGACFMMEGHPIIGLSGRGKRLDKVLFTLCHEVTHILNGDISENSFMVDENIGGGESNLESQEMEADRVASKLILKNQNLALTPANIRSEWVKKEAERIGVHPIVVVGRLQNEGKLDWRTALAKNAPNVDVFMSSWK</sequence>
<accession>A0A7H2BK78</accession>
<dbReference type="InterPro" id="IPR001387">
    <property type="entry name" value="Cro/C1-type_HTH"/>
</dbReference>
<dbReference type="InterPro" id="IPR013430">
    <property type="entry name" value="Toxin_antidote_HigA"/>
</dbReference>
<dbReference type="EMBL" id="CP061538">
    <property type="protein sequence ID" value="QNV40074.1"/>
    <property type="molecule type" value="Genomic_DNA"/>
</dbReference>
<dbReference type="SMART" id="SM00530">
    <property type="entry name" value="HTH_XRE"/>
    <property type="match status" value="1"/>
</dbReference>
<evidence type="ECO:0000313" key="4">
    <source>
        <dbReference type="Proteomes" id="UP000516421"/>
    </source>
</evidence>
<keyword evidence="4" id="KW-1185">Reference proteome</keyword>
<dbReference type="Pfam" id="PF01381">
    <property type="entry name" value="HTH_3"/>
    <property type="match status" value="1"/>
</dbReference>
<dbReference type="PROSITE" id="PS50943">
    <property type="entry name" value="HTH_CROC1"/>
    <property type="match status" value="1"/>
</dbReference>
<dbReference type="Gene3D" id="1.10.260.40">
    <property type="entry name" value="lambda repressor-like DNA-binding domains"/>
    <property type="match status" value="1"/>
</dbReference>
<dbReference type="AlphaFoldDB" id="A0A7H2BK78"/>
<dbReference type="Proteomes" id="UP000516421">
    <property type="component" value="Chromosome"/>
</dbReference>
<proteinExistence type="predicted"/>
<evidence type="ECO:0000259" key="2">
    <source>
        <dbReference type="PROSITE" id="PS50943"/>
    </source>
</evidence>
<dbReference type="InterPro" id="IPR010982">
    <property type="entry name" value="Lambda_DNA-bd_dom_sf"/>
</dbReference>